<keyword evidence="5" id="KW-0106">Calcium</keyword>
<name>A0ABV4WLH0_9CYAN</name>
<dbReference type="Pfam" id="PF00353">
    <property type="entry name" value="HemolysinCabind"/>
    <property type="match status" value="9"/>
</dbReference>
<keyword evidence="4" id="KW-0677">Repeat</keyword>
<dbReference type="SMART" id="SM00237">
    <property type="entry name" value="Calx_beta"/>
    <property type="match status" value="2"/>
</dbReference>
<proteinExistence type="predicted"/>
<dbReference type="InterPro" id="IPR011049">
    <property type="entry name" value="Serralysin-like_metalloprot_C"/>
</dbReference>
<protein>
    <submittedName>
        <fullName evidence="8">Calx-beta domain-containing protein</fullName>
    </submittedName>
</protein>
<dbReference type="SMART" id="SM00710">
    <property type="entry name" value="PbH1"/>
    <property type="match status" value="6"/>
</dbReference>
<dbReference type="InterPro" id="IPR006626">
    <property type="entry name" value="PbH1"/>
</dbReference>
<dbReference type="InterPro" id="IPR050557">
    <property type="entry name" value="RTX_toxin/Mannuronan_C5-epim"/>
</dbReference>
<evidence type="ECO:0000256" key="3">
    <source>
        <dbReference type="ARBA" id="ARBA00022729"/>
    </source>
</evidence>
<evidence type="ECO:0000256" key="2">
    <source>
        <dbReference type="ARBA" id="ARBA00022525"/>
    </source>
</evidence>
<dbReference type="PANTHER" id="PTHR38340:SF1">
    <property type="entry name" value="S-LAYER PROTEIN"/>
    <property type="match status" value="1"/>
</dbReference>
<organism evidence="8 9">
    <name type="scientific">Floridaenema evergladense BLCC-F167</name>
    <dbReference type="NCBI Taxonomy" id="3153639"/>
    <lineage>
        <taxon>Bacteria</taxon>
        <taxon>Bacillati</taxon>
        <taxon>Cyanobacteriota</taxon>
        <taxon>Cyanophyceae</taxon>
        <taxon>Oscillatoriophycideae</taxon>
        <taxon>Aerosakkonematales</taxon>
        <taxon>Aerosakkonemataceae</taxon>
        <taxon>Floridanema</taxon>
        <taxon>Floridanema evergladense</taxon>
    </lineage>
</organism>
<reference evidence="8 9" key="1">
    <citation type="submission" date="2024-09" db="EMBL/GenBank/DDBJ databases">
        <title>Floridaenema gen nov. (Aerosakkonemataceae, Aerosakkonematales ord. nov., Cyanobacteria) from benthic tropical and subtropical fresh waters, with the description of four new species.</title>
        <authorList>
            <person name="Moretto J.A."/>
            <person name="Berthold D.E."/>
            <person name="Lefler F.W."/>
            <person name="Huang I.-S."/>
            <person name="Laughinghouse H. IV."/>
        </authorList>
    </citation>
    <scope>NUCLEOTIDE SEQUENCE [LARGE SCALE GENOMIC DNA]</scope>
    <source>
        <strain evidence="8 9">BLCC-F167</strain>
    </source>
</reference>
<dbReference type="Pfam" id="PF03160">
    <property type="entry name" value="Calx-beta"/>
    <property type="match status" value="2"/>
</dbReference>
<evidence type="ECO:0000256" key="6">
    <source>
        <dbReference type="SAM" id="MobiDB-lite"/>
    </source>
</evidence>
<dbReference type="Gene3D" id="2.150.10.10">
    <property type="entry name" value="Serralysin-like metalloprotease, C-terminal"/>
    <property type="match status" value="5"/>
</dbReference>
<comment type="subcellular location">
    <subcellularLocation>
        <location evidence="1">Secreted</location>
    </subcellularLocation>
</comment>
<feature type="region of interest" description="Disordered" evidence="6">
    <location>
        <begin position="59"/>
        <end position="82"/>
    </location>
</feature>
<dbReference type="SUPFAM" id="SSF51120">
    <property type="entry name" value="beta-Roll"/>
    <property type="match status" value="3"/>
</dbReference>
<dbReference type="InterPro" id="IPR011050">
    <property type="entry name" value="Pectin_lyase_fold/virulence"/>
</dbReference>
<keyword evidence="2" id="KW-0964">Secreted</keyword>
<dbReference type="InterPro" id="IPR038081">
    <property type="entry name" value="CalX-like_sf"/>
</dbReference>
<evidence type="ECO:0000256" key="4">
    <source>
        <dbReference type="ARBA" id="ARBA00022737"/>
    </source>
</evidence>
<gene>
    <name evidence="8" type="ORF">ACE1CA_15415</name>
</gene>
<dbReference type="PANTHER" id="PTHR38340">
    <property type="entry name" value="S-LAYER PROTEIN"/>
    <property type="match status" value="1"/>
</dbReference>
<feature type="domain" description="Calx-beta" evidence="7">
    <location>
        <begin position="469"/>
        <end position="568"/>
    </location>
</feature>
<dbReference type="SUPFAM" id="SSF51126">
    <property type="entry name" value="Pectin lyase-like"/>
    <property type="match status" value="1"/>
</dbReference>
<keyword evidence="9" id="KW-1185">Reference proteome</keyword>
<dbReference type="InterPro" id="IPR012334">
    <property type="entry name" value="Pectin_lyas_fold"/>
</dbReference>
<accession>A0ABV4WLH0</accession>
<comment type="caution">
    <text evidence="8">The sequence shown here is derived from an EMBL/GenBank/DDBJ whole genome shotgun (WGS) entry which is preliminary data.</text>
</comment>
<dbReference type="RefSeq" id="WP_413278319.1">
    <property type="nucleotide sequence ID" value="NZ_JBHFNT010000127.1"/>
</dbReference>
<evidence type="ECO:0000256" key="5">
    <source>
        <dbReference type="ARBA" id="ARBA00022837"/>
    </source>
</evidence>
<dbReference type="Gene3D" id="2.60.40.2030">
    <property type="match status" value="2"/>
</dbReference>
<dbReference type="PRINTS" id="PR00313">
    <property type="entry name" value="CABNDNGRPT"/>
</dbReference>
<sequence>MATIIGTPGNDFLKGTIDADLILGLAGNDTELGLEGRDSLFGNEGQDFLFGGPGNDLINGNQGNDVGNGNEDNDSVYGGAGNDEVRGGKGNDLLFGDLGNDSIFGDLDNDTIFGGFGFDFLSGNAGNDVINGNEDNDTIFGVDGNDSLYGGQGNDFVVGDTGLDTIFGNLGNDTLYGGEDDDYINGNEGDDFLSGNDGNDTVFGGQGNDSIFGGKDNDRLFGDKGKDTIFGNLGRDSILGGEDDDFLNGNQDRDTIFGGQGNDSILGGEDDDLLYGDKGNDTVFGNLGNDSVFGGAGADFLNGNEGDDTLNGNEDNDTVYGGQGNDIVRGGKGNDSLFGDKGSDTIYGDIGADTLTGNSGDTGTADLFVIGLTGDPTNKTTGGLTVADADLITDWDLCIDQISLTGGLSFDDLVLAQGTGANAANTIVSISSSFKGNGAGEFLSILKNVNASSIDGTSFIDSNGKIGPARPIIVATDGIAIEPITTPNGTLENNGEFTVLIPCKADSDLAITYTVTSTGTGVATPGVDYQTLSGTVVIPKGSDRATIPVIPIGDTVAEGPETVTLTLTPKGTGFVSGTPQSATVTILDAVVTNKPIVFVTAPQPTTKEGTGPAGSFQFARTGGDITQPLTINYTVAGTATPGVDYNPTLSGTITIGANQTVSTQITITALGDSTIEPTETVVVSTKQDSNYIVGSQSTAAVSILEANPLVAPPAGRGPIVRYNSSGTLQPGDYTTFTAAVTASNDNDIIVAQPGTYNEPGAVAINKPLTVRGSNAGLSPGSGSLGPQSIVNGVSGQPVFAVNTNQPVTIEGLTIKGNATDQNLIQGNISNTGLVIRQNQFTGTGPSNGGVIRADFSNSTGSLTIVDNLIRDVQTTGGSVTSAIQAFRINNVTITDNVIANLTGPGIVMDSITGQGVVINNSVSNLGEYGIQLAGGNATISNNNITNVVLGPDLTPNTGDEDLTYGGIRLRNSGFNPATSTLGTVNVTSNVITNSVNAFVIRPLQAGDPAAAAVTVPNTVKVNQNNFIGNAKSGLLNGGTGGTLDATNNWWGVPTGPVVGGTGQNAITGVGAGSVTFIPFASAPF</sequence>
<dbReference type="InterPro" id="IPR003644">
    <property type="entry name" value="Calx_beta"/>
</dbReference>
<dbReference type="InterPro" id="IPR001343">
    <property type="entry name" value="Hemolysn_Ca-bd"/>
</dbReference>
<keyword evidence="3" id="KW-0732">Signal</keyword>
<feature type="compositionally biased region" description="Low complexity" evidence="6">
    <location>
        <begin position="59"/>
        <end position="70"/>
    </location>
</feature>
<evidence type="ECO:0000256" key="1">
    <source>
        <dbReference type="ARBA" id="ARBA00004613"/>
    </source>
</evidence>
<dbReference type="Gene3D" id="2.160.20.10">
    <property type="entry name" value="Single-stranded right-handed beta-helix, Pectin lyase-like"/>
    <property type="match status" value="1"/>
</dbReference>
<dbReference type="Proteomes" id="UP001576780">
    <property type="component" value="Unassembled WGS sequence"/>
</dbReference>
<evidence type="ECO:0000313" key="9">
    <source>
        <dbReference type="Proteomes" id="UP001576780"/>
    </source>
</evidence>
<evidence type="ECO:0000313" key="8">
    <source>
        <dbReference type="EMBL" id="MFB2835918.1"/>
    </source>
</evidence>
<evidence type="ECO:0000259" key="7">
    <source>
        <dbReference type="SMART" id="SM00237"/>
    </source>
</evidence>
<dbReference type="SUPFAM" id="SSF141072">
    <property type="entry name" value="CalX-like"/>
    <property type="match status" value="2"/>
</dbReference>
<dbReference type="EMBL" id="JBHFNT010000127">
    <property type="protein sequence ID" value="MFB2835918.1"/>
    <property type="molecule type" value="Genomic_DNA"/>
</dbReference>
<feature type="domain" description="Calx-beta" evidence="7">
    <location>
        <begin position="582"/>
        <end position="684"/>
    </location>
</feature>